<dbReference type="Proteomes" id="UP000288587">
    <property type="component" value="Unassembled WGS sequence"/>
</dbReference>
<dbReference type="Pfam" id="PF00534">
    <property type="entry name" value="Glycos_transf_1"/>
    <property type="match status" value="1"/>
</dbReference>
<dbReference type="AlphaFoldDB" id="A0A437LE43"/>
<evidence type="ECO:0000256" key="1">
    <source>
        <dbReference type="ARBA" id="ARBA00022676"/>
    </source>
</evidence>
<dbReference type="Gene3D" id="3.40.50.2000">
    <property type="entry name" value="Glycogen Phosphorylase B"/>
    <property type="match status" value="1"/>
</dbReference>
<sequence length="319" mass="34204">MASITLVTPALADANNGNWQTARRWAQLLGDAHRVDLRAAWRAGDPAGALLIALHARRSAPSVAAWPADRPVVLVLTGTDLYRDIATDASAQASLARAQVLVVLNRLGADSLPPALRARAQVVLPGLPAHAPGPRPQRWLRALAVGHLREEKDPRTLWAAMRLLADRPDVKLDHLGRALDPALGTGAEALAQALPTTYRWLGDRPHAEVRRRLARAHVLVHPSRMEGGAHAVIEALRSGTPVLASRIDGNLGLLGRDWPAVFEPGDATGLAAWLRCLRDTPRLWAELAALAAQRGADFAPDHERAALHALVARALSATL</sequence>
<dbReference type="GO" id="GO:0016757">
    <property type="term" value="F:glycosyltransferase activity"/>
    <property type="evidence" value="ECO:0007669"/>
    <property type="project" value="UniProtKB-KW"/>
</dbReference>
<accession>A0A437LE43</accession>
<comment type="caution">
    <text evidence="4">The sequence shown here is derived from an EMBL/GenBank/DDBJ whole genome shotgun (WGS) entry which is preliminary data.</text>
</comment>
<dbReference type="PANTHER" id="PTHR12526">
    <property type="entry name" value="GLYCOSYLTRANSFERASE"/>
    <property type="match status" value="1"/>
</dbReference>
<evidence type="ECO:0000313" key="5">
    <source>
        <dbReference type="Proteomes" id="UP000288587"/>
    </source>
</evidence>
<protein>
    <submittedName>
        <fullName evidence="4">TIGR04348 family glycosyltransferase</fullName>
    </submittedName>
</protein>
<evidence type="ECO:0000259" key="3">
    <source>
        <dbReference type="Pfam" id="PF00534"/>
    </source>
</evidence>
<dbReference type="PANTHER" id="PTHR12526:SF510">
    <property type="entry name" value="D-INOSITOL 3-PHOSPHATE GLYCOSYLTRANSFERASE"/>
    <property type="match status" value="1"/>
</dbReference>
<keyword evidence="5" id="KW-1185">Reference proteome</keyword>
<organism evidence="4 5">
    <name type="scientific">Inhella crocodyli</name>
    <dbReference type="NCBI Taxonomy" id="2499851"/>
    <lineage>
        <taxon>Bacteria</taxon>
        <taxon>Pseudomonadati</taxon>
        <taxon>Pseudomonadota</taxon>
        <taxon>Betaproteobacteria</taxon>
        <taxon>Burkholderiales</taxon>
        <taxon>Sphaerotilaceae</taxon>
        <taxon>Inhella</taxon>
    </lineage>
</organism>
<dbReference type="RefSeq" id="WP_127683649.1">
    <property type="nucleotide sequence ID" value="NZ_SACM01000004.1"/>
</dbReference>
<dbReference type="NCBIfam" id="TIGR04348">
    <property type="entry name" value="selenoneine biosynthesis selenosugar synthase SenB"/>
    <property type="match status" value="1"/>
</dbReference>
<dbReference type="OrthoDB" id="8563324at2"/>
<gene>
    <name evidence="4" type="ORF">EOD73_14000</name>
</gene>
<dbReference type="InterPro" id="IPR001296">
    <property type="entry name" value="Glyco_trans_1"/>
</dbReference>
<feature type="domain" description="Glycosyl transferase family 1" evidence="3">
    <location>
        <begin position="142"/>
        <end position="272"/>
    </location>
</feature>
<dbReference type="SUPFAM" id="SSF53756">
    <property type="entry name" value="UDP-Glycosyltransferase/glycogen phosphorylase"/>
    <property type="match status" value="1"/>
</dbReference>
<keyword evidence="2 4" id="KW-0808">Transferase</keyword>
<reference evidence="4 5" key="1">
    <citation type="submission" date="2019-01" db="EMBL/GenBank/DDBJ databases">
        <authorList>
            <person name="Chen W.-M."/>
        </authorList>
    </citation>
    <scope>NUCLEOTIDE SEQUENCE [LARGE SCALE GENOMIC DNA]</scope>
    <source>
        <strain evidence="4 5">CCP-18</strain>
    </source>
</reference>
<evidence type="ECO:0000313" key="4">
    <source>
        <dbReference type="EMBL" id="RVT83685.1"/>
    </source>
</evidence>
<evidence type="ECO:0000256" key="2">
    <source>
        <dbReference type="ARBA" id="ARBA00022679"/>
    </source>
</evidence>
<keyword evidence="1" id="KW-0328">Glycosyltransferase</keyword>
<dbReference type="InterPro" id="IPR027627">
    <property type="entry name" value="Glycosyltransferase_put"/>
</dbReference>
<proteinExistence type="predicted"/>
<dbReference type="EMBL" id="SACM01000004">
    <property type="protein sequence ID" value="RVT83685.1"/>
    <property type="molecule type" value="Genomic_DNA"/>
</dbReference>
<name>A0A437LE43_9BURK</name>